<gene>
    <name evidence="1" type="ORF">I573_01293</name>
</gene>
<dbReference type="PATRIC" id="fig|1140003.3.peg.1341"/>
<accession>S0P5A0</accession>
<reference evidence="1 2" key="1">
    <citation type="submission" date="2013-03" db="EMBL/GenBank/DDBJ databases">
        <title>The Genome Sequence of Enterococcus sulfureus ATCC_49903 (PacBio/Illumina hybrid assembly).</title>
        <authorList>
            <consortium name="The Broad Institute Genomics Platform"/>
            <consortium name="The Broad Institute Genome Sequencing Center for Infectious Disease"/>
            <person name="Earl A."/>
            <person name="Russ C."/>
            <person name="Gilmore M."/>
            <person name="Surin D."/>
            <person name="Walker B."/>
            <person name="Young S."/>
            <person name="Zeng Q."/>
            <person name="Gargeya S."/>
            <person name="Fitzgerald M."/>
            <person name="Haas B."/>
            <person name="Abouelleil A."/>
            <person name="Allen A.W."/>
            <person name="Alvarado L."/>
            <person name="Arachchi H.M."/>
            <person name="Berlin A.M."/>
            <person name="Chapman S.B."/>
            <person name="Gainer-Dewar J."/>
            <person name="Goldberg J."/>
            <person name="Griggs A."/>
            <person name="Gujja S."/>
            <person name="Hansen M."/>
            <person name="Howarth C."/>
            <person name="Imamovic A."/>
            <person name="Ireland A."/>
            <person name="Larimer J."/>
            <person name="McCowan C."/>
            <person name="Murphy C."/>
            <person name="Pearson M."/>
            <person name="Poon T.W."/>
            <person name="Priest M."/>
            <person name="Roberts A."/>
            <person name="Saif S."/>
            <person name="Shea T."/>
            <person name="Sisk P."/>
            <person name="Sykes S."/>
            <person name="Wortman J."/>
            <person name="Nusbaum C."/>
            <person name="Birren B."/>
        </authorList>
    </citation>
    <scope>NUCLEOTIDE SEQUENCE [LARGE SCALE GENOMIC DNA]</scope>
    <source>
        <strain evidence="1 2">ATCC 49903</strain>
    </source>
</reference>
<organism evidence="1 2">
    <name type="scientific">Enterococcus sulfureus ATCC 49903</name>
    <dbReference type="NCBI Taxonomy" id="1140003"/>
    <lineage>
        <taxon>Bacteria</taxon>
        <taxon>Bacillati</taxon>
        <taxon>Bacillota</taxon>
        <taxon>Bacilli</taxon>
        <taxon>Lactobacillales</taxon>
        <taxon>Enterococcaceae</taxon>
        <taxon>Enterococcus</taxon>
    </lineage>
</organism>
<dbReference type="RefSeq" id="WP_016185835.1">
    <property type="nucleotide sequence ID" value="NZ_ASWO01000005.1"/>
</dbReference>
<dbReference type="Proteomes" id="UP000015961">
    <property type="component" value="Unassembled WGS sequence"/>
</dbReference>
<proteinExistence type="predicted"/>
<dbReference type="EMBL" id="ASWO01000005">
    <property type="protein sequence ID" value="EOT83571.1"/>
    <property type="molecule type" value="Genomic_DNA"/>
</dbReference>
<dbReference type="STRING" id="1140003.OMY_01387"/>
<evidence type="ECO:0000313" key="2">
    <source>
        <dbReference type="Proteomes" id="UP000015961"/>
    </source>
</evidence>
<protein>
    <submittedName>
        <fullName evidence="1">Uncharacterized protein</fullName>
    </submittedName>
</protein>
<dbReference type="AlphaFoldDB" id="S0P5A0"/>
<name>S0P5A0_9ENTE</name>
<evidence type="ECO:0000313" key="1">
    <source>
        <dbReference type="EMBL" id="EOT83571.1"/>
    </source>
</evidence>
<sequence length="94" mass="11071">MAYQYNLEDAKQAARDYFSDKLDVYVSNLLSMSKSQLKKTILETEERAVRNESDELSYVNLVIAQYVYRERFNREVYLTKTSLKGVTERFQGLP</sequence>
<keyword evidence="2" id="KW-1185">Reference proteome</keyword>
<comment type="caution">
    <text evidence="1">The sequence shown here is derived from an EMBL/GenBank/DDBJ whole genome shotgun (WGS) entry which is preliminary data.</text>
</comment>